<evidence type="ECO:0000313" key="3">
    <source>
        <dbReference type="EMBL" id="PVX52463.1"/>
    </source>
</evidence>
<keyword evidence="1" id="KW-0479">Metal-binding</keyword>
<gene>
    <name evidence="3" type="ORF">C7377_0780</name>
</gene>
<evidence type="ECO:0000313" key="4">
    <source>
        <dbReference type="Proteomes" id="UP000251835"/>
    </source>
</evidence>
<dbReference type="EMBL" id="QENZ01000003">
    <property type="protein sequence ID" value="PVX52463.1"/>
    <property type="molecule type" value="Genomic_DNA"/>
</dbReference>
<sequence length="203" mass="23047">MKIVCIGRNYREHAKELNNPVPKEPVIFMKPDSALLRNNDPFYYPDFSKDIHYELEVVVRINKLGKSISEEFAPRYYDEIGLGIDLTARDIQKRCKEKGLPWERAKAFDFSAVQSTFISKKELPPVDALHFQLEKNGKIVQDGFTGDMLFPINQLIAEISKYFTLKIGDLIYTGTPEGVGSLAIGDKLKGTLEGQSLLDFEVK</sequence>
<dbReference type="Proteomes" id="UP000251835">
    <property type="component" value="Unassembled WGS sequence"/>
</dbReference>
<organism evidence="3 4">
    <name type="scientific">Balneicella halophila</name>
    <dbReference type="NCBI Taxonomy" id="1537566"/>
    <lineage>
        <taxon>Bacteria</taxon>
        <taxon>Pseudomonadati</taxon>
        <taxon>Bacteroidota</taxon>
        <taxon>Bacteroidia</taxon>
        <taxon>Bacteroidales</taxon>
        <taxon>Balneicellaceae</taxon>
        <taxon>Balneicella</taxon>
    </lineage>
</organism>
<dbReference type="GO" id="GO:0018773">
    <property type="term" value="F:acetylpyruvate hydrolase activity"/>
    <property type="evidence" value="ECO:0007669"/>
    <property type="project" value="TreeGrafter"/>
</dbReference>
<dbReference type="Gene3D" id="3.90.850.10">
    <property type="entry name" value="Fumarylacetoacetase-like, C-terminal domain"/>
    <property type="match status" value="1"/>
</dbReference>
<evidence type="ECO:0000256" key="1">
    <source>
        <dbReference type="ARBA" id="ARBA00022723"/>
    </source>
</evidence>
<dbReference type="GO" id="GO:0046872">
    <property type="term" value="F:metal ion binding"/>
    <property type="evidence" value="ECO:0007669"/>
    <property type="project" value="UniProtKB-KW"/>
</dbReference>
<dbReference type="Pfam" id="PF01557">
    <property type="entry name" value="FAA_hydrolase"/>
    <property type="match status" value="1"/>
</dbReference>
<dbReference type="InterPro" id="IPR036663">
    <property type="entry name" value="Fumarylacetoacetase_C_sf"/>
</dbReference>
<keyword evidence="4" id="KW-1185">Reference proteome</keyword>
<dbReference type="AlphaFoldDB" id="A0A7L4URT1"/>
<dbReference type="PANTHER" id="PTHR11820:SF7">
    <property type="entry name" value="ACYLPYRUVASE FAHD1, MITOCHONDRIAL"/>
    <property type="match status" value="1"/>
</dbReference>
<comment type="caution">
    <text evidence="3">The sequence shown here is derived from an EMBL/GenBank/DDBJ whole genome shotgun (WGS) entry which is preliminary data.</text>
</comment>
<dbReference type="OrthoDB" id="9805307at2"/>
<evidence type="ECO:0000259" key="2">
    <source>
        <dbReference type="Pfam" id="PF01557"/>
    </source>
</evidence>
<accession>A0A7L4URT1</accession>
<protein>
    <submittedName>
        <fullName evidence="3">2-keto-4-pentenoate hydratase/2-oxohepta-3-ene-1,7-dioic acid hydratase in catechol pathway</fullName>
    </submittedName>
</protein>
<proteinExistence type="predicted"/>
<dbReference type="InterPro" id="IPR011234">
    <property type="entry name" value="Fumarylacetoacetase-like_C"/>
</dbReference>
<dbReference type="RefSeq" id="WP_116495992.1">
    <property type="nucleotide sequence ID" value="NZ_QENZ01000003.1"/>
</dbReference>
<name>A0A7L4URT1_BALHA</name>
<dbReference type="SUPFAM" id="SSF56529">
    <property type="entry name" value="FAH"/>
    <property type="match status" value="1"/>
</dbReference>
<feature type="domain" description="Fumarylacetoacetase-like C-terminal" evidence="2">
    <location>
        <begin position="2"/>
        <end position="194"/>
    </location>
</feature>
<dbReference type="PANTHER" id="PTHR11820">
    <property type="entry name" value="ACYLPYRUVASE"/>
    <property type="match status" value="1"/>
</dbReference>
<reference evidence="3 4" key="1">
    <citation type="submission" date="2018-05" db="EMBL/GenBank/DDBJ databases">
        <title>Genomic Encyclopedia of Type Strains, Phase IV (KMG-IV): sequencing the most valuable type-strain genomes for metagenomic binning, comparative biology and taxonomic classification.</title>
        <authorList>
            <person name="Goeker M."/>
        </authorList>
    </citation>
    <scope>NUCLEOTIDE SEQUENCE [LARGE SCALE GENOMIC DNA]</scope>
    <source>
        <strain evidence="3 4">DSM 28579</strain>
    </source>
</reference>